<dbReference type="InterPro" id="IPR003593">
    <property type="entry name" value="AAA+_ATPase"/>
</dbReference>
<gene>
    <name evidence="10" type="ORF">BHK69_30350</name>
</gene>
<dbReference type="GO" id="GO:0016887">
    <property type="term" value="F:ATP hydrolysis activity"/>
    <property type="evidence" value="ECO:0007669"/>
    <property type="project" value="InterPro"/>
</dbReference>
<reference evidence="10 11" key="1">
    <citation type="journal article" date="2015" name="Antonie Van Leeuwenhoek">
        <title>Bosea vaviloviae sp. nov., a new species of slow-growing rhizobia isolated from nodules of the relict species Vavilovia formosa (Stev.) Fed.</title>
        <authorList>
            <person name="Safronova V.I."/>
            <person name="Kuznetsova I.G."/>
            <person name="Sazanova A.L."/>
            <person name="Kimeklis A.K."/>
            <person name="Belimov A.A."/>
            <person name="Andronov E.E."/>
            <person name="Pinaev A.G."/>
            <person name="Chizhevskaya E.P."/>
            <person name="Pukhaev A.R."/>
            <person name="Popov K.P."/>
            <person name="Willems A."/>
            <person name="Tikhonovich I.A."/>
        </authorList>
    </citation>
    <scope>NUCLEOTIDE SEQUENCE [LARGE SCALE GENOMIC DNA]</scope>
    <source>
        <strain evidence="10 11">Vaf18</strain>
        <plasmid evidence="10">unnamed1</plasmid>
    </source>
</reference>
<keyword evidence="4" id="KW-1003">Cell membrane</keyword>
<evidence type="ECO:0000313" key="10">
    <source>
        <dbReference type="EMBL" id="AOO85168.1"/>
    </source>
</evidence>
<dbReference type="InterPro" id="IPR050086">
    <property type="entry name" value="MetN_ABC_transporter-like"/>
</dbReference>
<dbReference type="Gene3D" id="3.40.50.300">
    <property type="entry name" value="P-loop containing nucleotide triphosphate hydrolases"/>
    <property type="match status" value="1"/>
</dbReference>
<dbReference type="InterPro" id="IPR003439">
    <property type="entry name" value="ABC_transporter-like_ATP-bd"/>
</dbReference>
<evidence type="ECO:0000256" key="8">
    <source>
        <dbReference type="ARBA" id="ARBA00023136"/>
    </source>
</evidence>
<evidence type="ECO:0000313" key="11">
    <source>
        <dbReference type="Proteomes" id="UP000094969"/>
    </source>
</evidence>
<dbReference type="CDD" id="cd03262">
    <property type="entry name" value="ABC_HisP_GlnQ"/>
    <property type="match status" value="1"/>
</dbReference>
<accession>A0A1D7UCR7</accession>
<dbReference type="EMBL" id="CP017148">
    <property type="protein sequence ID" value="AOO85168.1"/>
    <property type="molecule type" value="Genomic_DNA"/>
</dbReference>
<keyword evidence="11" id="KW-1185">Reference proteome</keyword>
<geneLocation type="plasmid" evidence="10 11">
    <name>unnamed1</name>
</geneLocation>
<comment type="subcellular location">
    <subcellularLocation>
        <location evidence="1">Cell membrane</location>
        <topology evidence="1">Peripheral membrane protein</topology>
    </subcellularLocation>
</comment>
<evidence type="ECO:0000256" key="3">
    <source>
        <dbReference type="ARBA" id="ARBA00022448"/>
    </source>
</evidence>
<dbReference type="PANTHER" id="PTHR43166:SF9">
    <property type="entry name" value="GLUTAMATE_ASPARTATE IMPORT ATP-BINDING PROTEIN GLTL"/>
    <property type="match status" value="1"/>
</dbReference>
<dbReference type="InterPro" id="IPR017871">
    <property type="entry name" value="ABC_transporter-like_CS"/>
</dbReference>
<dbReference type="SUPFAM" id="SSF52540">
    <property type="entry name" value="P-loop containing nucleoside triphosphate hydrolases"/>
    <property type="match status" value="1"/>
</dbReference>
<organism evidence="10 11">
    <name type="scientific">Bosea vaviloviae</name>
    <dbReference type="NCBI Taxonomy" id="1526658"/>
    <lineage>
        <taxon>Bacteria</taxon>
        <taxon>Pseudomonadati</taxon>
        <taxon>Pseudomonadota</taxon>
        <taxon>Alphaproteobacteria</taxon>
        <taxon>Hyphomicrobiales</taxon>
        <taxon>Boseaceae</taxon>
        <taxon>Bosea</taxon>
    </lineage>
</organism>
<evidence type="ECO:0000256" key="7">
    <source>
        <dbReference type="ARBA" id="ARBA00022970"/>
    </source>
</evidence>
<dbReference type="GO" id="GO:0005524">
    <property type="term" value="F:ATP binding"/>
    <property type="evidence" value="ECO:0007669"/>
    <property type="project" value="UniProtKB-KW"/>
</dbReference>
<keyword evidence="6 10" id="KW-0067">ATP-binding</keyword>
<proteinExistence type="inferred from homology"/>
<dbReference type="GO" id="GO:0015424">
    <property type="term" value="F:ABC-type amino acid transporter activity"/>
    <property type="evidence" value="ECO:0007669"/>
    <property type="project" value="InterPro"/>
</dbReference>
<keyword evidence="10" id="KW-0614">Plasmid</keyword>
<dbReference type="KEGG" id="bvv:BHK69_30350"/>
<evidence type="ECO:0000256" key="6">
    <source>
        <dbReference type="ARBA" id="ARBA00022840"/>
    </source>
</evidence>
<keyword evidence="8" id="KW-0472">Membrane</keyword>
<name>A0A1D7UCR7_9HYPH</name>
<dbReference type="AlphaFoldDB" id="A0A1D7UCR7"/>
<dbReference type="Proteomes" id="UP000094969">
    <property type="component" value="Plasmid unnamed1"/>
</dbReference>
<evidence type="ECO:0000256" key="4">
    <source>
        <dbReference type="ARBA" id="ARBA00022475"/>
    </source>
</evidence>
<dbReference type="InterPro" id="IPR027417">
    <property type="entry name" value="P-loop_NTPase"/>
</dbReference>
<dbReference type="SMART" id="SM00382">
    <property type="entry name" value="AAA"/>
    <property type="match status" value="1"/>
</dbReference>
<sequence length="255" mass="27944">MTDTTVPAATAFIRIRDVYKSYGAVSVLNGISLDVAQGEVVVLCGPSGCGKSTLLRCINGLESINRGSISVGGRDVESANPDALQQIRLSTGFVFQNFNLFPHMTALENITIAPRKILGVPPRAATEQGRKLLEQVGMEEKADVYPFQLSGGQRQRVAIARALAMNPTLMLFDEPTSALDPEMREEVLQVIRKVHHEHNMTMVVVTHEIGFAKSVASRAMLLDAGQIVEEAPARAFFENPAEERTRRFLRAIIND</sequence>
<keyword evidence="7" id="KW-0029">Amino-acid transport</keyword>
<dbReference type="PROSITE" id="PS50893">
    <property type="entry name" value="ABC_TRANSPORTER_2"/>
    <property type="match status" value="1"/>
</dbReference>
<dbReference type="PROSITE" id="PS00211">
    <property type="entry name" value="ABC_TRANSPORTER_1"/>
    <property type="match status" value="1"/>
</dbReference>
<evidence type="ECO:0000256" key="1">
    <source>
        <dbReference type="ARBA" id="ARBA00004202"/>
    </source>
</evidence>
<dbReference type="PIRSF" id="PIRSF039085">
    <property type="entry name" value="ABC_ATPase_HisP"/>
    <property type="match status" value="1"/>
</dbReference>
<dbReference type="Pfam" id="PF00005">
    <property type="entry name" value="ABC_tran"/>
    <property type="match status" value="1"/>
</dbReference>
<dbReference type="FunFam" id="3.40.50.300:FF:000020">
    <property type="entry name" value="Amino acid ABC transporter ATP-binding component"/>
    <property type="match status" value="1"/>
</dbReference>
<dbReference type="PANTHER" id="PTHR43166">
    <property type="entry name" value="AMINO ACID IMPORT ATP-BINDING PROTEIN"/>
    <property type="match status" value="1"/>
</dbReference>
<dbReference type="InterPro" id="IPR030679">
    <property type="entry name" value="ABC_ATPase_HisP-typ"/>
</dbReference>
<evidence type="ECO:0000259" key="9">
    <source>
        <dbReference type="PROSITE" id="PS50893"/>
    </source>
</evidence>
<dbReference type="GO" id="GO:0005886">
    <property type="term" value="C:plasma membrane"/>
    <property type="evidence" value="ECO:0007669"/>
    <property type="project" value="UniProtKB-SubCell"/>
</dbReference>
<feature type="domain" description="ABC transporter" evidence="9">
    <location>
        <begin position="13"/>
        <end position="249"/>
    </location>
</feature>
<comment type="similarity">
    <text evidence="2">Belongs to the ABC transporter superfamily.</text>
</comment>
<evidence type="ECO:0000256" key="2">
    <source>
        <dbReference type="ARBA" id="ARBA00005417"/>
    </source>
</evidence>
<protein>
    <submittedName>
        <fullName evidence="10">Polar amino acid ABC transporter ATP-binding protein</fullName>
    </submittedName>
</protein>
<keyword evidence="5" id="KW-0547">Nucleotide-binding</keyword>
<keyword evidence="3" id="KW-0813">Transport</keyword>
<evidence type="ECO:0000256" key="5">
    <source>
        <dbReference type="ARBA" id="ARBA00022741"/>
    </source>
</evidence>